<evidence type="ECO:0000256" key="3">
    <source>
        <dbReference type="PIRSR" id="PIRSR004848-1"/>
    </source>
</evidence>
<dbReference type="Gene3D" id="3.20.20.10">
    <property type="entry name" value="Alanine racemase"/>
    <property type="match status" value="1"/>
</dbReference>
<protein>
    <recommendedName>
        <fullName evidence="2">Pyridoxal phosphate homeostasis protein</fullName>
        <shortName evidence="2">PLP homeostasis protein</shortName>
    </recommendedName>
</protein>
<evidence type="ECO:0000313" key="6">
    <source>
        <dbReference type="EMBL" id="OOS22703.1"/>
    </source>
</evidence>
<evidence type="ECO:0000256" key="2">
    <source>
        <dbReference type="HAMAP-Rule" id="MF_02087"/>
    </source>
</evidence>
<feature type="domain" description="Alanine racemase N-terminal" evidence="5">
    <location>
        <begin position="57"/>
        <end position="258"/>
    </location>
</feature>
<dbReference type="PANTHER" id="PTHR10146">
    <property type="entry name" value="PROLINE SYNTHETASE CO-TRANSCRIBED BACTERIAL HOMOLOG PROTEIN"/>
    <property type="match status" value="1"/>
</dbReference>
<dbReference type="PANTHER" id="PTHR10146:SF14">
    <property type="entry name" value="PYRIDOXAL PHOSPHATE HOMEOSTASIS PROTEIN"/>
    <property type="match status" value="1"/>
</dbReference>
<dbReference type="InterPro" id="IPR001608">
    <property type="entry name" value="Ala_racemase_N"/>
</dbReference>
<organism evidence="6 7">
    <name type="scientific">Lwoffella lincolnii</name>
    <dbReference type="NCBI Taxonomy" id="90241"/>
    <lineage>
        <taxon>Bacteria</taxon>
        <taxon>Pseudomonadati</taxon>
        <taxon>Pseudomonadota</taxon>
        <taxon>Gammaproteobacteria</taxon>
        <taxon>Moraxellales</taxon>
        <taxon>Moraxellaceae</taxon>
        <taxon>Lwoffella</taxon>
    </lineage>
</organism>
<dbReference type="STRING" id="90241.B0682_00265"/>
<comment type="caution">
    <text evidence="6">The sequence shown here is derived from an EMBL/GenBank/DDBJ whole genome shotgun (WGS) entry which is preliminary data.</text>
</comment>
<evidence type="ECO:0000313" key="7">
    <source>
        <dbReference type="Proteomes" id="UP000191094"/>
    </source>
</evidence>
<dbReference type="HAMAP" id="MF_02087">
    <property type="entry name" value="PLP_homeostasis"/>
    <property type="match status" value="1"/>
</dbReference>
<comment type="similarity">
    <text evidence="2 4">Belongs to the pyridoxal phosphate-binding protein YggS/PROSC family.</text>
</comment>
<comment type="function">
    <text evidence="2">Pyridoxal 5'-phosphate (PLP)-binding protein, which is involved in PLP homeostasis.</text>
</comment>
<keyword evidence="1 2" id="KW-0663">Pyridoxal phosphate</keyword>
<dbReference type="PIRSF" id="PIRSF004848">
    <property type="entry name" value="YBL036c_PLPDEIII"/>
    <property type="match status" value="1"/>
</dbReference>
<reference evidence="6 7" key="1">
    <citation type="submission" date="2017-02" db="EMBL/GenBank/DDBJ databases">
        <title>Draft genome sequence of Moraxella lincolnii CCUG 9405T type strain.</title>
        <authorList>
            <person name="Salva-Serra F."/>
            <person name="Engstrom-Jakobsson H."/>
            <person name="Thorell K."/>
            <person name="Jaen-Luchoro D."/>
            <person name="Gonzales-Siles L."/>
            <person name="Karlsson R."/>
            <person name="Yazdan S."/>
            <person name="Boulund F."/>
            <person name="Johnning A."/>
            <person name="Engstrand L."/>
            <person name="Kristiansson E."/>
            <person name="Moore E."/>
        </authorList>
    </citation>
    <scope>NUCLEOTIDE SEQUENCE [LARGE SCALE GENOMIC DNA]</scope>
    <source>
        <strain evidence="6 7">CCUG 9405</strain>
    </source>
</reference>
<evidence type="ECO:0000259" key="5">
    <source>
        <dbReference type="Pfam" id="PF01168"/>
    </source>
</evidence>
<name>A0A1T0CK80_9GAMM</name>
<dbReference type="RefSeq" id="WP_078306113.1">
    <property type="nucleotide sequence ID" value="NZ_CP147511.1"/>
</dbReference>
<dbReference type="GO" id="GO:0030170">
    <property type="term" value="F:pyridoxal phosphate binding"/>
    <property type="evidence" value="ECO:0007669"/>
    <property type="project" value="UniProtKB-UniRule"/>
</dbReference>
<gene>
    <name evidence="6" type="ORF">B0682_00265</name>
</gene>
<dbReference type="NCBIfam" id="TIGR00044">
    <property type="entry name" value="YggS family pyridoxal phosphate-dependent enzyme"/>
    <property type="match status" value="1"/>
</dbReference>
<comment type="cofactor">
    <cofactor evidence="3">
        <name>pyridoxal 5'-phosphate</name>
        <dbReference type="ChEBI" id="CHEBI:597326"/>
    </cofactor>
</comment>
<dbReference type="CDD" id="cd06824">
    <property type="entry name" value="PLPDE_III_Yggs_like"/>
    <property type="match status" value="1"/>
</dbReference>
<accession>A0A1T0CK80</accession>
<proteinExistence type="inferred from homology"/>
<feature type="modified residue" description="N6-(pyridoxal phosphate)lysine" evidence="2 3">
    <location>
        <position position="62"/>
    </location>
</feature>
<keyword evidence="7" id="KW-1185">Reference proteome</keyword>
<sequence length="259" mass="29317">MPNHSQAFEQSNTLTDNQRQALMARWQMVKEQITQVCNAKQQSQSVKLTKSANDIILLAVSKTKSVEMINTLYQAGQQHFGENYLQEAVEKISQLSELTDASKANAMPIVWHYIGHIQRNKTRDIAKHFDWVHTIERDIIAKRLNDQRADDLSPLNVLIQVNIDDESRKSGCHPSDVMALVERIMAYPKLNLRGLMVIPAKDSTDAFVRTKALFDDISNGYPQLEQWDTLSMGMSGDMEMAINHGSTMVRVGTAIFGER</sequence>
<dbReference type="EMBL" id="MUYT01000001">
    <property type="protein sequence ID" value="OOS22703.1"/>
    <property type="molecule type" value="Genomic_DNA"/>
</dbReference>
<dbReference type="Proteomes" id="UP000191094">
    <property type="component" value="Unassembled WGS sequence"/>
</dbReference>
<dbReference type="FunFam" id="3.20.20.10:FF:000018">
    <property type="entry name" value="Pyridoxal phosphate homeostasis protein"/>
    <property type="match status" value="1"/>
</dbReference>
<dbReference type="Pfam" id="PF01168">
    <property type="entry name" value="Ala_racemase_N"/>
    <property type="match status" value="1"/>
</dbReference>
<dbReference type="SUPFAM" id="SSF51419">
    <property type="entry name" value="PLP-binding barrel"/>
    <property type="match status" value="1"/>
</dbReference>
<dbReference type="InterPro" id="IPR029066">
    <property type="entry name" value="PLP-binding_barrel"/>
</dbReference>
<evidence type="ECO:0000256" key="1">
    <source>
        <dbReference type="ARBA" id="ARBA00022898"/>
    </source>
</evidence>
<dbReference type="AlphaFoldDB" id="A0A1T0CK80"/>
<evidence type="ECO:0000256" key="4">
    <source>
        <dbReference type="RuleBase" id="RU004514"/>
    </source>
</evidence>
<dbReference type="InterPro" id="IPR011078">
    <property type="entry name" value="PyrdxlP_homeostasis"/>
</dbReference>